<proteinExistence type="predicted"/>
<organism evidence="3 4">
    <name type="scientific">Thalassotalea insulae</name>
    <dbReference type="NCBI Taxonomy" id="2056778"/>
    <lineage>
        <taxon>Bacteria</taxon>
        <taxon>Pseudomonadati</taxon>
        <taxon>Pseudomonadota</taxon>
        <taxon>Gammaproteobacteria</taxon>
        <taxon>Alteromonadales</taxon>
        <taxon>Colwelliaceae</taxon>
        <taxon>Thalassotalea</taxon>
    </lineage>
</organism>
<dbReference type="Pfam" id="PF04235">
    <property type="entry name" value="DUF418"/>
    <property type="match status" value="1"/>
</dbReference>
<feature type="transmembrane region" description="Helical" evidence="1">
    <location>
        <begin position="147"/>
        <end position="165"/>
    </location>
</feature>
<feature type="transmembrane region" description="Helical" evidence="1">
    <location>
        <begin position="103"/>
        <end position="119"/>
    </location>
</feature>
<keyword evidence="1" id="KW-1133">Transmembrane helix</keyword>
<name>A0ABQ6GSK3_9GAMM</name>
<evidence type="ECO:0000313" key="3">
    <source>
        <dbReference type="EMBL" id="GLX78304.1"/>
    </source>
</evidence>
<feature type="transmembrane region" description="Helical" evidence="1">
    <location>
        <begin position="292"/>
        <end position="312"/>
    </location>
</feature>
<dbReference type="InterPro" id="IPR052529">
    <property type="entry name" value="Bact_Transport_Assoc"/>
</dbReference>
<evidence type="ECO:0000313" key="4">
    <source>
        <dbReference type="Proteomes" id="UP001157186"/>
    </source>
</evidence>
<dbReference type="RefSeq" id="WP_284244191.1">
    <property type="nucleotide sequence ID" value="NZ_BSST01000001.1"/>
</dbReference>
<feature type="transmembrane region" description="Helical" evidence="1">
    <location>
        <begin position="20"/>
        <end position="44"/>
    </location>
</feature>
<reference evidence="3 4" key="1">
    <citation type="submission" date="2023-03" db="EMBL/GenBank/DDBJ databases">
        <title>Draft genome sequence of Thalassotalea insulae KCTC 62186T.</title>
        <authorList>
            <person name="Sawabe T."/>
        </authorList>
    </citation>
    <scope>NUCLEOTIDE SEQUENCE [LARGE SCALE GENOMIC DNA]</scope>
    <source>
        <strain evidence="3 4">KCTC 62186</strain>
    </source>
</reference>
<dbReference type="Proteomes" id="UP001157186">
    <property type="component" value="Unassembled WGS sequence"/>
</dbReference>
<evidence type="ECO:0000256" key="1">
    <source>
        <dbReference type="SAM" id="Phobius"/>
    </source>
</evidence>
<feature type="transmembrane region" description="Helical" evidence="1">
    <location>
        <begin position="333"/>
        <end position="355"/>
    </location>
</feature>
<dbReference type="InterPro" id="IPR007349">
    <property type="entry name" value="DUF418"/>
</dbReference>
<feature type="transmembrane region" description="Helical" evidence="1">
    <location>
        <begin position="72"/>
        <end position="91"/>
    </location>
</feature>
<feature type="transmembrane region" description="Helical" evidence="1">
    <location>
        <begin position="222"/>
        <end position="240"/>
    </location>
</feature>
<dbReference type="PANTHER" id="PTHR30590:SF2">
    <property type="entry name" value="INNER MEMBRANE PROTEIN"/>
    <property type="match status" value="1"/>
</dbReference>
<accession>A0ABQ6GSK3</accession>
<keyword evidence="1" id="KW-0812">Transmembrane</keyword>
<keyword evidence="1" id="KW-0472">Membrane</keyword>
<evidence type="ECO:0000259" key="2">
    <source>
        <dbReference type="Pfam" id="PF04235"/>
    </source>
</evidence>
<keyword evidence="4" id="KW-1185">Reference proteome</keyword>
<dbReference type="PANTHER" id="PTHR30590">
    <property type="entry name" value="INNER MEMBRANE PROTEIN"/>
    <property type="match status" value="1"/>
</dbReference>
<feature type="domain" description="DUF418" evidence="2">
    <location>
        <begin position="238"/>
        <end position="397"/>
    </location>
</feature>
<feature type="transmembrane region" description="Helical" evidence="1">
    <location>
        <begin position="252"/>
        <end position="272"/>
    </location>
</feature>
<feature type="transmembrane region" description="Helical" evidence="1">
    <location>
        <begin position="361"/>
        <end position="379"/>
    </location>
</feature>
<protein>
    <recommendedName>
        <fullName evidence="2">DUF418 domain-containing protein</fullName>
    </recommendedName>
</protein>
<comment type="caution">
    <text evidence="3">The sequence shown here is derived from an EMBL/GenBank/DDBJ whole genome shotgun (WGS) entry which is preliminary data.</text>
</comment>
<sequence>MTNCINQPKMPSERLVTIDIIRGVALLGILIMNIQSFSMVFSAYSNPSSFGDINGINFTIYYFSHLFADQKFMTIFSLLFGTGIVLMADNIIKKQGDATKIHYKRMAILALVGLAHAYLLWYGDILFAYAISGMIAYSARKKSPKFLIILGVSLIALCSLVMYAAGISLPYWEATEIQEVQAFWAPSAEAIKQDILANQASWLGQMEIRHQMAASMQGNLPFYLPRVIGLMFIGMAFYKLNFFGDRFTNRSLLLSGIIALTIGLALIIKGNANNFAANWQLSTMFVGSQYNYWGSLTVAYAYIAFLVVFCRTNVFGRVKAMFANVGKMALTNYLSHTLICGFIFYGWGLGLYGTVERREQILVVLAIWVFQLWFSSYWMKHFRFGPFEWLWRSMTYGRLQPLRKNQEQLALTESN</sequence>
<dbReference type="EMBL" id="BSST01000001">
    <property type="protein sequence ID" value="GLX78304.1"/>
    <property type="molecule type" value="Genomic_DNA"/>
</dbReference>
<gene>
    <name evidence="3" type="ORF">tinsulaeT_16440</name>
</gene>